<keyword evidence="4" id="KW-0732">Signal</keyword>
<evidence type="ECO:0000256" key="2">
    <source>
        <dbReference type="ARBA" id="ARBA00005695"/>
    </source>
</evidence>
<evidence type="ECO:0000313" key="7">
    <source>
        <dbReference type="EMBL" id="KAB2791259.1"/>
    </source>
</evidence>
<evidence type="ECO:0000256" key="1">
    <source>
        <dbReference type="ARBA" id="ARBA00004418"/>
    </source>
</evidence>
<dbReference type="InterPro" id="IPR006311">
    <property type="entry name" value="TAT_signal"/>
</dbReference>
<evidence type="ECO:0000256" key="5">
    <source>
        <dbReference type="ARBA" id="ARBA00022764"/>
    </source>
</evidence>
<evidence type="ECO:0000259" key="6">
    <source>
        <dbReference type="Pfam" id="PF00496"/>
    </source>
</evidence>
<dbReference type="PIRSF" id="PIRSF002741">
    <property type="entry name" value="MppA"/>
    <property type="match status" value="1"/>
</dbReference>
<dbReference type="GO" id="GO:1904680">
    <property type="term" value="F:peptide transmembrane transporter activity"/>
    <property type="evidence" value="ECO:0007669"/>
    <property type="project" value="TreeGrafter"/>
</dbReference>
<keyword evidence="5" id="KW-0574">Periplasm</keyword>
<dbReference type="PROSITE" id="PS51318">
    <property type="entry name" value="TAT"/>
    <property type="match status" value="1"/>
</dbReference>
<dbReference type="GO" id="GO:0015833">
    <property type="term" value="P:peptide transport"/>
    <property type="evidence" value="ECO:0007669"/>
    <property type="project" value="TreeGrafter"/>
</dbReference>
<dbReference type="Gene3D" id="3.90.76.10">
    <property type="entry name" value="Dipeptide-binding Protein, Domain 1"/>
    <property type="match status" value="1"/>
</dbReference>
<reference evidence="7 8" key="1">
    <citation type="submission" date="2019-09" db="EMBL/GenBank/DDBJ databases">
        <title>Taxonomic organization of the family Brucellaceae based on a phylogenomic approach.</title>
        <authorList>
            <person name="Leclercq S."/>
            <person name="Cloeckaert A."/>
            <person name="Zygmunt M.S."/>
        </authorList>
    </citation>
    <scope>NUCLEOTIDE SEQUENCE [LARGE SCALE GENOMIC DNA]</scope>
    <source>
        <strain evidence="7 8">CCUG 34461</strain>
    </source>
</reference>
<protein>
    <submittedName>
        <fullName evidence="7">ABC transporter substrate-binding protein</fullName>
    </submittedName>
</protein>
<dbReference type="SUPFAM" id="SSF53850">
    <property type="entry name" value="Periplasmic binding protein-like II"/>
    <property type="match status" value="1"/>
</dbReference>
<dbReference type="InterPro" id="IPR030678">
    <property type="entry name" value="Peptide/Ni-bd"/>
</dbReference>
<evidence type="ECO:0000256" key="4">
    <source>
        <dbReference type="ARBA" id="ARBA00022729"/>
    </source>
</evidence>
<feature type="domain" description="Solute-binding protein family 5" evidence="6">
    <location>
        <begin position="95"/>
        <end position="440"/>
    </location>
</feature>
<dbReference type="CDD" id="cd08503">
    <property type="entry name" value="PBP2_NikA_DppA_OppA_like_17"/>
    <property type="match status" value="1"/>
</dbReference>
<comment type="similarity">
    <text evidence="2">Belongs to the bacterial solute-binding protein 5 family.</text>
</comment>
<dbReference type="Pfam" id="PF00496">
    <property type="entry name" value="SBP_bac_5"/>
    <property type="match status" value="1"/>
</dbReference>
<dbReference type="InterPro" id="IPR000914">
    <property type="entry name" value="SBP_5_dom"/>
</dbReference>
<evidence type="ECO:0000313" key="8">
    <source>
        <dbReference type="Proteomes" id="UP000441102"/>
    </source>
</evidence>
<name>A0A011UB09_BRUAN</name>
<dbReference type="GO" id="GO:0043190">
    <property type="term" value="C:ATP-binding cassette (ABC) transporter complex"/>
    <property type="evidence" value="ECO:0007669"/>
    <property type="project" value="InterPro"/>
</dbReference>
<dbReference type="RefSeq" id="WP_036580858.1">
    <property type="nucleotide sequence ID" value="NZ_JACGXF010000009.1"/>
</dbReference>
<dbReference type="PANTHER" id="PTHR30290">
    <property type="entry name" value="PERIPLASMIC BINDING COMPONENT OF ABC TRANSPORTER"/>
    <property type="match status" value="1"/>
</dbReference>
<proteinExistence type="inferred from homology"/>
<dbReference type="Gene3D" id="3.10.105.10">
    <property type="entry name" value="Dipeptide-binding Protein, Domain 3"/>
    <property type="match status" value="1"/>
</dbReference>
<accession>A0A011UB09</accession>
<dbReference type="Proteomes" id="UP000441102">
    <property type="component" value="Unassembled WGS sequence"/>
</dbReference>
<dbReference type="AlphaFoldDB" id="A0A011UB09"/>
<organism evidence="7 8">
    <name type="scientific">Brucella anthropi</name>
    <name type="common">Ochrobactrum anthropi</name>
    <dbReference type="NCBI Taxonomy" id="529"/>
    <lineage>
        <taxon>Bacteria</taxon>
        <taxon>Pseudomonadati</taxon>
        <taxon>Pseudomonadota</taxon>
        <taxon>Alphaproteobacteria</taxon>
        <taxon>Hyphomicrobiales</taxon>
        <taxon>Brucellaceae</taxon>
        <taxon>Brucella/Ochrobactrum group</taxon>
        <taxon>Brucella</taxon>
    </lineage>
</organism>
<keyword evidence="3" id="KW-0813">Transport</keyword>
<dbReference type="PANTHER" id="PTHR30290:SF38">
    <property type="entry name" value="D,D-DIPEPTIDE-BINDING PERIPLASMIC PROTEIN DDPA-RELATED"/>
    <property type="match status" value="1"/>
</dbReference>
<comment type="caution">
    <text evidence="7">The sequence shown here is derived from an EMBL/GenBank/DDBJ whole genome shotgun (WGS) entry which is preliminary data.</text>
</comment>
<evidence type="ECO:0000256" key="3">
    <source>
        <dbReference type="ARBA" id="ARBA00022448"/>
    </source>
</evidence>
<comment type="subcellular location">
    <subcellularLocation>
        <location evidence="1">Periplasm</location>
    </subcellularLocation>
</comment>
<dbReference type="Gene3D" id="3.40.190.10">
    <property type="entry name" value="Periplasmic binding protein-like II"/>
    <property type="match status" value="1"/>
</dbReference>
<dbReference type="GO" id="GO:0030288">
    <property type="term" value="C:outer membrane-bounded periplasmic space"/>
    <property type="evidence" value="ECO:0007669"/>
    <property type="project" value="UniProtKB-ARBA"/>
</dbReference>
<dbReference type="EMBL" id="WBWX01000015">
    <property type="protein sequence ID" value="KAB2791259.1"/>
    <property type="molecule type" value="Genomic_DNA"/>
</dbReference>
<sequence>MPEQKSQFQLTRRSFMSGAAGFGLVAASGMSGLINSAMAAEGDGTPKKGGVLKLGIGGGSTTDNFDPRLLKDWVPVNQAYMLMNGLVEIDANNKAVPELFESWEPSADAKEWTFKVRQGVTFHNGKTLDADDIIYSINLHRGETTSGARSLASEFTDVVKVDAATVKITLTSGNADLPYILSDYHFLVVPKDWTDFNKPVGTGPFVFERFQPGVRSRFTRNESYWKPNTAWVDAVEVIVINDVSARTNAMMSGQVHAINQLDFKTVDLLKRNPNLNIVQSSGGQHFSFLMDCTQAPFTDNNVRLAVKHAIDREQLLKTALRGYGRLGNDNPIPSTDPFFDAALPQRAYDPEKAKFYLKQAGMDSLKIQLSASDAAFTGAVDAAAIFRTAAAKSGIEIDIKREPADGYWDNVWMKAPFCMSYRGGRPTADQALSVAYASNASQNDTHWKSADFDAKLLEARAMLDQAKRKEIYAELQAMISNDGGALIPMFGDYLDATSKKLKGVTTHPMFNLMGARLAEKVWLEA</sequence>
<gene>
    <name evidence="7" type="ORF">F9L06_23650</name>
</gene>
<dbReference type="InterPro" id="IPR039424">
    <property type="entry name" value="SBP_5"/>
</dbReference>